<dbReference type="EMBL" id="CP088100">
    <property type="protein sequence ID" value="UFW82991.1"/>
    <property type="molecule type" value="Genomic_DNA"/>
</dbReference>
<organism evidence="2 3">
    <name type="scientific">Bradyrhizobium barranii</name>
    <dbReference type="NCBI Taxonomy" id="2992140"/>
    <lineage>
        <taxon>Bacteria</taxon>
        <taxon>Pseudomonadati</taxon>
        <taxon>Pseudomonadota</taxon>
        <taxon>Alphaproteobacteria</taxon>
        <taxon>Hyphomicrobiales</taxon>
        <taxon>Nitrobacteraceae</taxon>
        <taxon>Bradyrhizobium</taxon>
    </lineage>
</organism>
<sequence>MTNWKQGGWTGSLNAWVKHEIQDHFRTNAAARRNRYAPLTRLIHGIFDNATFGRVIALYASIALLIGVAEIALAAHLPQAFFGWTGTNEVKSLLTNVASYLITAQVGVLGVVSIAIGLVTIIAQRENASTDVQVYYHESLAFGIVASSIALIVVLCAQLLWPVQSTLHWLGFGTGLQLFKLILTALHITWLILNLSATARFVATTLAFVQQKAREALRERYTTNVVLPLEMRKRLREQLYLGAGPELVKEFWPTATKGWKEPTVWLGTNFSNVGEVEIPFTPGNRIALYDVRMAWVRWAVGRWLTRCQSIKPDQNKKPIGGLSEKPFLVFPSRLDDTAEIHSGLCRRRGGVPLDWLEKVALRWAFKFTRTGDDA</sequence>
<feature type="transmembrane region" description="Helical" evidence="1">
    <location>
        <begin position="181"/>
        <end position="209"/>
    </location>
</feature>
<feature type="transmembrane region" description="Helical" evidence="1">
    <location>
        <begin position="56"/>
        <end position="77"/>
    </location>
</feature>
<evidence type="ECO:0000313" key="3">
    <source>
        <dbReference type="Proteomes" id="UP001430990"/>
    </source>
</evidence>
<keyword evidence="1" id="KW-0812">Transmembrane</keyword>
<protein>
    <recommendedName>
        <fullName evidence="4">DUF2254 domain-containing protein</fullName>
    </recommendedName>
</protein>
<dbReference type="RefSeq" id="WP_231141985.1">
    <property type="nucleotide sequence ID" value="NZ_CP088100.1"/>
</dbReference>
<proteinExistence type="predicted"/>
<gene>
    <name evidence="2" type="ORF">BjapCC829_23690</name>
</gene>
<feature type="transmembrane region" description="Helical" evidence="1">
    <location>
        <begin position="140"/>
        <end position="161"/>
    </location>
</feature>
<evidence type="ECO:0000256" key="1">
    <source>
        <dbReference type="SAM" id="Phobius"/>
    </source>
</evidence>
<accession>A0ABY3QBG2</accession>
<evidence type="ECO:0000313" key="2">
    <source>
        <dbReference type="EMBL" id="UFW82991.1"/>
    </source>
</evidence>
<name>A0ABY3QBG2_9BRAD</name>
<keyword evidence="1" id="KW-1133">Transmembrane helix</keyword>
<reference evidence="2" key="1">
    <citation type="submission" date="2021-11" db="EMBL/GenBank/DDBJ databases">
        <title>Australian commercial rhizobial inoculants.</title>
        <authorList>
            <person name="Kohlmeier M.G."/>
            <person name="O'Hara G.W."/>
            <person name="Colombi E."/>
            <person name="Ramsay J.P."/>
            <person name="Terpolilli J."/>
        </authorList>
    </citation>
    <scope>NUCLEOTIDE SEQUENCE</scope>
    <source>
        <strain evidence="2">CC829</strain>
    </source>
</reference>
<evidence type="ECO:0008006" key="4">
    <source>
        <dbReference type="Google" id="ProtNLM"/>
    </source>
</evidence>
<dbReference type="Proteomes" id="UP001430990">
    <property type="component" value="Chromosome"/>
</dbReference>
<feature type="transmembrane region" description="Helical" evidence="1">
    <location>
        <begin position="97"/>
        <end position="119"/>
    </location>
</feature>
<keyword evidence="1" id="KW-0472">Membrane</keyword>
<keyword evidence="3" id="KW-1185">Reference proteome</keyword>